<sequence length="245" mass="27794">MSSSQSAKTTHLIRNALESLQDALQSDTDLALSDFELLTEMNHAAAERYRGMANAAEGLRTDSEFLQEQYKDIKKYVEQVDEVSKQVKELEGVAKELDEWSGELEIKCRRLFKFGMLIGLFIQDLTDHVSMTPPMILRGGLHGEIRIYGARLYRRLSPAGNTTRRTKNHYLKVSFTQLLRLPIVRGRHGHVCVCYLCIPPLSLRLRGHNMAHTTAIDLRVREQAKTDIGWVAMGLWDLGGDNRVA</sequence>
<dbReference type="GO" id="GO:0000930">
    <property type="term" value="C:gamma-tubulin complex"/>
    <property type="evidence" value="ECO:0007669"/>
    <property type="project" value="TreeGrafter"/>
</dbReference>
<feature type="coiled-coil region" evidence="2">
    <location>
        <begin position="66"/>
        <end position="93"/>
    </location>
</feature>
<keyword evidence="4" id="KW-1185">Reference proteome</keyword>
<evidence type="ECO:0000313" key="4">
    <source>
        <dbReference type="Proteomes" id="UP000033140"/>
    </source>
</evidence>
<organism evidence="3 4">
    <name type="scientific">Saitoella complicata (strain BCRC 22490 / CBS 7301 / JCM 7358 / NBRC 10748 / NRRL Y-17804)</name>
    <dbReference type="NCBI Taxonomy" id="698492"/>
    <lineage>
        <taxon>Eukaryota</taxon>
        <taxon>Fungi</taxon>
        <taxon>Dikarya</taxon>
        <taxon>Ascomycota</taxon>
        <taxon>Taphrinomycotina</taxon>
        <taxon>Taphrinomycotina incertae sedis</taxon>
        <taxon>Saitoella</taxon>
    </lineage>
</organism>
<reference evidence="3 4" key="3">
    <citation type="journal article" date="2015" name="Genome Announc.">
        <title>Draft Genome Sequence of the Archiascomycetous Yeast Saitoella complicata.</title>
        <authorList>
            <person name="Yamauchi K."/>
            <person name="Kondo S."/>
            <person name="Hamamoto M."/>
            <person name="Takahashi Y."/>
            <person name="Ogura Y."/>
            <person name="Hayashi T."/>
            <person name="Nishida H."/>
        </authorList>
    </citation>
    <scope>NUCLEOTIDE SEQUENCE [LARGE SCALE GENOMIC DNA]</scope>
    <source>
        <strain evidence="3 4">NRRL Y-17804</strain>
    </source>
</reference>
<dbReference type="EMBL" id="BACD03000012">
    <property type="protein sequence ID" value="GAO47956.1"/>
    <property type="molecule type" value="Genomic_DNA"/>
</dbReference>
<gene>
    <name evidence="3" type="ORF">G7K_2150-t1</name>
</gene>
<reference evidence="3 4" key="1">
    <citation type="journal article" date="2011" name="J. Gen. Appl. Microbiol.">
        <title>Draft genome sequencing of the enigmatic yeast Saitoella complicata.</title>
        <authorList>
            <person name="Nishida H."/>
            <person name="Hamamoto M."/>
            <person name="Sugiyama J."/>
        </authorList>
    </citation>
    <scope>NUCLEOTIDE SEQUENCE [LARGE SCALE GENOMIC DNA]</scope>
    <source>
        <strain evidence="3 4">NRRL Y-17804</strain>
    </source>
</reference>
<dbReference type="AlphaFoldDB" id="A0A0E9NE32"/>
<dbReference type="PANTHER" id="PTHR46479">
    <property type="entry name" value="BIOGENESIS OF LYSOSOME-RELATED ORGANELLES COMPLEX 1 SUBUNIT 2"/>
    <property type="match status" value="1"/>
</dbReference>
<dbReference type="GO" id="GO:0016197">
    <property type="term" value="P:endosomal transport"/>
    <property type="evidence" value="ECO:0007669"/>
    <property type="project" value="TreeGrafter"/>
</dbReference>
<dbReference type="InterPro" id="IPR019269">
    <property type="entry name" value="BLOC1_su2"/>
</dbReference>
<evidence type="ECO:0000256" key="1">
    <source>
        <dbReference type="ARBA" id="ARBA00008468"/>
    </source>
</evidence>
<dbReference type="Proteomes" id="UP000033140">
    <property type="component" value="Unassembled WGS sequence"/>
</dbReference>
<name>A0A0E9NE32_SAICN</name>
<evidence type="ECO:0000313" key="3">
    <source>
        <dbReference type="EMBL" id="GAO47956.1"/>
    </source>
</evidence>
<comment type="caution">
    <text evidence="3">The sequence shown here is derived from an EMBL/GenBank/DDBJ whole genome shotgun (WGS) entry which is preliminary data.</text>
</comment>
<dbReference type="GO" id="GO:0032418">
    <property type="term" value="P:lysosome localization"/>
    <property type="evidence" value="ECO:0007669"/>
    <property type="project" value="TreeGrafter"/>
</dbReference>
<evidence type="ECO:0000256" key="2">
    <source>
        <dbReference type="SAM" id="Coils"/>
    </source>
</evidence>
<keyword evidence="2" id="KW-0175">Coiled coil</keyword>
<comment type="similarity">
    <text evidence="1">Belongs to the BLOC1S2 family.</text>
</comment>
<dbReference type="PANTHER" id="PTHR46479:SF1">
    <property type="entry name" value="BIOGENESIS OF LYSOSOME-RELATED ORGANELLES COMPLEX 1 SUBUNIT 2"/>
    <property type="match status" value="1"/>
</dbReference>
<dbReference type="Pfam" id="PF10046">
    <property type="entry name" value="BLOC1_2"/>
    <property type="match status" value="1"/>
</dbReference>
<dbReference type="GO" id="GO:0099078">
    <property type="term" value="C:BORC complex"/>
    <property type="evidence" value="ECO:0007669"/>
    <property type="project" value="TreeGrafter"/>
</dbReference>
<accession>A0A0E9NE32</accession>
<reference evidence="3 4" key="2">
    <citation type="journal article" date="2014" name="J. Gen. Appl. Microbiol.">
        <title>The early diverging ascomycetous budding yeast Saitoella complicata has three histone deacetylases belonging to the Clr6, Hos2, and Rpd3 lineages.</title>
        <authorList>
            <person name="Nishida H."/>
            <person name="Matsumoto T."/>
            <person name="Kondo S."/>
            <person name="Hamamoto M."/>
            <person name="Yoshikawa H."/>
        </authorList>
    </citation>
    <scope>NUCLEOTIDE SEQUENCE [LARGE SCALE GENOMIC DNA]</scope>
    <source>
        <strain evidence="3 4">NRRL Y-17804</strain>
    </source>
</reference>
<proteinExistence type="inferred from homology"/>
<protein>
    <submittedName>
        <fullName evidence="3">Uncharacterized protein</fullName>
    </submittedName>
</protein>
<dbReference type="GO" id="GO:0043015">
    <property type="term" value="F:gamma-tubulin binding"/>
    <property type="evidence" value="ECO:0007669"/>
    <property type="project" value="TreeGrafter"/>
</dbReference>
<dbReference type="GO" id="GO:0031083">
    <property type="term" value="C:BLOC-1 complex"/>
    <property type="evidence" value="ECO:0007669"/>
    <property type="project" value="TreeGrafter"/>
</dbReference>